<dbReference type="Pfam" id="PF05958">
    <property type="entry name" value="tRNA_U5-meth_tr"/>
    <property type="match status" value="2"/>
</dbReference>
<dbReference type="InterPro" id="IPR029063">
    <property type="entry name" value="SAM-dependent_MTases_sf"/>
</dbReference>
<feature type="binding site" evidence="4">
    <location>
        <position position="212"/>
    </location>
    <ligand>
        <name>S-adenosyl-L-methionine</name>
        <dbReference type="ChEBI" id="CHEBI:59789"/>
    </ligand>
</feature>
<dbReference type="CDD" id="cd02440">
    <property type="entry name" value="AdoMet_MTases"/>
    <property type="match status" value="1"/>
</dbReference>
<evidence type="ECO:0000256" key="3">
    <source>
        <dbReference type="ARBA" id="ARBA00022691"/>
    </source>
</evidence>
<feature type="binding site" evidence="4">
    <location>
        <position position="241"/>
    </location>
    <ligand>
        <name>S-adenosyl-L-methionine</name>
        <dbReference type="ChEBI" id="CHEBI:59789"/>
    </ligand>
</feature>
<dbReference type="PANTHER" id="PTHR11061">
    <property type="entry name" value="RNA M5U METHYLTRANSFERASE"/>
    <property type="match status" value="1"/>
</dbReference>
<proteinExistence type="inferred from homology"/>
<feature type="binding site" evidence="4">
    <location>
        <position position="262"/>
    </location>
    <ligand>
        <name>S-adenosyl-L-methionine</name>
        <dbReference type="ChEBI" id="CHEBI:59789"/>
    </ligand>
</feature>
<evidence type="ECO:0000256" key="4">
    <source>
        <dbReference type="PROSITE-ProRule" id="PRU01024"/>
    </source>
</evidence>
<dbReference type="Proteomes" id="UP001499938">
    <property type="component" value="Unassembled WGS sequence"/>
</dbReference>
<evidence type="ECO:0000256" key="1">
    <source>
        <dbReference type="ARBA" id="ARBA00022603"/>
    </source>
</evidence>
<dbReference type="Gene3D" id="3.40.50.150">
    <property type="entry name" value="Vaccinia Virus protein VP39"/>
    <property type="match status" value="1"/>
</dbReference>
<feature type="active site" description="Nucleophile" evidence="4">
    <location>
        <position position="341"/>
    </location>
</feature>
<dbReference type="SUPFAM" id="SSF53335">
    <property type="entry name" value="S-adenosyl-L-methionine-dependent methyltransferases"/>
    <property type="match status" value="1"/>
</dbReference>
<feature type="binding site" evidence="4">
    <location>
        <position position="314"/>
    </location>
    <ligand>
        <name>S-adenosyl-L-methionine</name>
        <dbReference type="ChEBI" id="CHEBI:59789"/>
    </ligand>
</feature>
<dbReference type="RefSeq" id="WP_344081759.1">
    <property type="nucleotide sequence ID" value="NZ_BAAAPO010000015.1"/>
</dbReference>
<reference evidence="7" key="1">
    <citation type="journal article" date="2019" name="Int. J. Syst. Evol. Microbiol.">
        <title>The Global Catalogue of Microorganisms (GCM) 10K type strain sequencing project: providing services to taxonomists for standard genome sequencing and annotation.</title>
        <authorList>
            <consortium name="The Broad Institute Genomics Platform"/>
            <consortium name="The Broad Institute Genome Sequencing Center for Infectious Disease"/>
            <person name="Wu L."/>
            <person name="Ma J."/>
        </authorList>
    </citation>
    <scope>NUCLEOTIDE SEQUENCE [LARGE SCALE GENOMIC DNA]</scope>
    <source>
        <strain evidence="7">JCM 15592</strain>
    </source>
</reference>
<dbReference type="PROSITE" id="PS51687">
    <property type="entry name" value="SAM_MT_RNA_M5U"/>
    <property type="match status" value="1"/>
</dbReference>
<sequence>MDCHYYDAGVCRSCTLMGTPYERQLADKQSVAAQLLAEHVGPTRWSEPFDSRESGFRNKAKLVVAGRPGEITLGILDATQRAVDLSECGLYEPGLQAAFAPLAHLIEDLRLLPYDVRKARGELKNLLVTHSPSGELMVRFVLRSERQAQRIADAVPAIGDLVDGVAVVSINLQPEHKAILEGPHERVLTARQSLSMELGQVRLHLRPNSFFQTNTDVAIGLYHQAQQWISQVAPDVVWDLYCGVGGFSLYAGAPGRRIFGAEISADAIASARQSASELAASESGGVGSFTFAAGDAAVMARDAGWPGPDLVIVNPPRRGIDARLAADLESSGASFLLYSSCNPVTLARDLTRLPSFHVEQARLFDMFPQTGHSEVLVLLQR</sequence>
<dbReference type="Gene3D" id="2.40.50.1070">
    <property type="match status" value="1"/>
</dbReference>
<organism evidence="6 7">
    <name type="scientific">Nostocoides veronense</name>
    <dbReference type="NCBI Taxonomy" id="330836"/>
    <lineage>
        <taxon>Bacteria</taxon>
        <taxon>Bacillati</taxon>
        <taxon>Actinomycetota</taxon>
        <taxon>Actinomycetes</taxon>
        <taxon>Micrococcales</taxon>
        <taxon>Intrasporangiaceae</taxon>
        <taxon>Nostocoides</taxon>
    </lineage>
</organism>
<evidence type="ECO:0000256" key="5">
    <source>
        <dbReference type="PROSITE-ProRule" id="PRU10015"/>
    </source>
</evidence>
<keyword evidence="3 4" id="KW-0949">S-adenosyl-L-methionine</keyword>
<comment type="caution">
    <text evidence="6">The sequence shown here is derived from an EMBL/GenBank/DDBJ whole genome shotgun (WGS) entry which is preliminary data.</text>
</comment>
<evidence type="ECO:0000256" key="2">
    <source>
        <dbReference type="ARBA" id="ARBA00022679"/>
    </source>
</evidence>
<dbReference type="PANTHER" id="PTHR11061:SF30">
    <property type="entry name" value="TRNA (URACIL(54)-C(5))-METHYLTRANSFERASE"/>
    <property type="match status" value="1"/>
</dbReference>
<feature type="active site" evidence="5">
    <location>
        <position position="341"/>
    </location>
</feature>
<keyword evidence="1 4" id="KW-0489">Methyltransferase</keyword>
<dbReference type="InterPro" id="IPR010280">
    <property type="entry name" value="U5_MeTrfase_fam"/>
</dbReference>
<name>A0ABP4XR98_9MICO</name>
<keyword evidence="2 4" id="KW-0808">Transferase</keyword>
<evidence type="ECO:0000313" key="7">
    <source>
        <dbReference type="Proteomes" id="UP001499938"/>
    </source>
</evidence>
<dbReference type="InterPro" id="IPR030390">
    <property type="entry name" value="MeTrfase_TrmA_AS"/>
</dbReference>
<comment type="similarity">
    <text evidence="4">Belongs to the class I-like SAM-binding methyltransferase superfamily. RNA M5U methyltransferase family.</text>
</comment>
<dbReference type="EMBL" id="BAAAPO010000015">
    <property type="protein sequence ID" value="GAA1785504.1"/>
    <property type="molecule type" value="Genomic_DNA"/>
</dbReference>
<accession>A0ABP4XR98</accession>
<dbReference type="PROSITE" id="PS01230">
    <property type="entry name" value="TRMA_1"/>
    <property type="match status" value="1"/>
</dbReference>
<evidence type="ECO:0000313" key="6">
    <source>
        <dbReference type="EMBL" id="GAA1785504.1"/>
    </source>
</evidence>
<keyword evidence="7" id="KW-1185">Reference proteome</keyword>
<gene>
    <name evidence="6" type="primary">rlmC</name>
    <name evidence="6" type="ORF">GCM10009811_08280</name>
</gene>
<protein>
    <submittedName>
        <fullName evidence="6">23S rRNA (Uracil(747)-C(5))-methyltransferase RlmC</fullName>
    </submittedName>
</protein>